<reference evidence="5 6" key="1">
    <citation type="submission" date="2023-08" db="EMBL/GenBank/DDBJ databases">
        <title>Pleionea litopenaei sp. nov., isolated from stomach of juvenile Litopenaeus vannamei.</title>
        <authorList>
            <person name="Rho A.M."/>
            <person name="Hwang C.Y."/>
        </authorList>
    </citation>
    <scope>NUCLEOTIDE SEQUENCE [LARGE SCALE GENOMIC DNA]</scope>
    <source>
        <strain evidence="5 6">HL-JVS1</strain>
    </source>
</reference>
<keyword evidence="1" id="KW-0547">Nucleotide-binding</keyword>
<dbReference type="InterPro" id="IPR003593">
    <property type="entry name" value="AAA+_ATPase"/>
</dbReference>
<evidence type="ECO:0000256" key="2">
    <source>
        <dbReference type="ARBA" id="ARBA00022840"/>
    </source>
</evidence>
<dbReference type="SMART" id="SM00382">
    <property type="entry name" value="AAA"/>
    <property type="match status" value="1"/>
</dbReference>
<dbReference type="GO" id="GO:0005524">
    <property type="term" value="F:ATP binding"/>
    <property type="evidence" value="ECO:0007669"/>
    <property type="project" value="UniProtKB-KW"/>
</dbReference>
<keyword evidence="6" id="KW-1185">Reference proteome</keyword>
<dbReference type="InterPro" id="IPR050764">
    <property type="entry name" value="CbbQ/NirQ/NorQ/GpvN"/>
</dbReference>
<accession>A0AA51X5E3</accession>
<dbReference type="Pfam" id="PF07726">
    <property type="entry name" value="AAA_3"/>
    <property type="match status" value="1"/>
</dbReference>
<dbReference type="EMBL" id="CP133548">
    <property type="protein sequence ID" value="WMS85823.1"/>
    <property type="molecule type" value="Genomic_DNA"/>
</dbReference>
<dbReference type="KEGG" id="plei:Q9312_11405"/>
<dbReference type="PIRSF" id="PIRSF002849">
    <property type="entry name" value="AAA_ATPase_chaperone_MoxR_prd"/>
    <property type="match status" value="1"/>
</dbReference>
<dbReference type="InterPro" id="IPR027417">
    <property type="entry name" value="P-loop_NTPase"/>
</dbReference>
<dbReference type="GO" id="GO:0016887">
    <property type="term" value="F:ATP hydrolysis activity"/>
    <property type="evidence" value="ECO:0007669"/>
    <property type="project" value="InterPro"/>
</dbReference>
<evidence type="ECO:0000259" key="4">
    <source>
        <dbReference type="SMART" id="SM00382"/>
    </source>
</evidence>
<feature type="domain" description="AAA+ ATPase" evidence="4">
    <location>
        <begin position="52"/>
        <end position="193"/>
    </location>
</feature>
<dbReference type="Gene3D" id="3.40.50.300">
    <property type="entry name" value="P-loop containing nucleotide triphosphate hydrolases"/>
    <property type="match status" value="1"/>
</dbReference>
<sequence length="334" mass="37099">MNDETMQNSSAEGSNAQINECYELIDNMTHQVESVLIGQREVLQQALVCLFASGHLLLEGVPGIGKTLLVRALSKCFGGEFSRIQFTPDLMPSDVTGHAVYDPKSEKFRIRKGPAFTNLLLADEINRAPAKTQASLLEVMQEQQITIEGNAYKTDSPFMVMATQNPLEQEGTYPLPEAELDRFLMKVYMEYPEQEDEVTLVKKITTGQISNSSLLDLVNVVASPDDIIRCQKVASEIDVDHSLFEYAVRIVAATRDWPGIRMGASPRASLALIRCSRALALIKRQAFVTPDEIKEVAAPIIRHRVQLSAELEIEGISVDDVIQDILNQVEAPRQ</sequence>
<organism evidence="5 6">
    <name type="scientific">Pleionea litopenaei</name>
    <dbReference type="NCBI Taxonomy" id="3070815"/>
    <lineage>
        <taxon>Bacteria</taxon>
        <taxon>Pseudomonadati</taxon>
        <taxon>Pseudomonadota</taxon>
        <taxon>Gammaproteobacteria</taxon>
        <taxon>Oceanospirillales</taxon>
        <taxon>Pleioneaceae</taxon>
        <taxon>Pleionea</taxon>
    </lineage>
</organism>
<proteinExistence type="inferred from homology"/>
<dbReference type="PANTHER" id="PTHR42759">
    <property type="entry name" value="MOXR FAMILY PROTEIN"/>
    <property type="match status" value="1"/>
</dbReference>
<dbReference type="SUPFAM" id="SSF52540">
    <property type="entry name" value="P-loop containing nucleoside triphosphate hydrolases"/>
    <property type="match status" value="1"/>
</dbReference>
<evidence type="ECO:0000256" key="1">
    <source>
        <dbReference type="ARBA" id="ARBA00022741"/>
    </source>
</evidence>
<dbReference type="InterPro" id="IPR041628">
    <property type="entry name" value="ChlI/MoxR_AAA_lid"/>
</dbReference>
<dbReference type="PANTHER" id="PTHR42759:SF1">
    <property type="entry name" value="MAGNESIUM-CHELATASE SUBUNIT CHLD"/>
    <property type="match status" value="1"/>
</dbReference>
<comment type="similarity">
    <text evidence="3">Belongs to the MoxR family.</text>
</comment>
<dbReference type="CDD" id="cd00009">
    <property type="entry name" value="AAA"/>
    <property type="match status" value="1"/>
</dbReference>
<dbReference type="Gene3D" id="1.10.8.80">
    <property type="entry name" value="Magnesium chelatase subunit I, C-Terminal domain"/>
    <property type="match status" value="1"/>
</dbReference>
<dbReference type="InterPro" id="IPR011703">
    <property type="entry name" value="ATPase_AAA-3"/>
</dbReference>
<evidence type="ECO:0000313" key="5">
    <source>
        <dbReference type="EMBL" id="WMS85823.1"/>
    </source>
</evidence>
<evidence type="ECO:0000313" key="6">
    <source>
        <dbReference type="Proteomes" id="UP001239782"/>
    </source>
</evidence>
<evidence type="ECO:0000256" key="3">
    <source>
        <dbReference type="ARBA" id="ARBA00061607"/>
    </source>
</evidence>
<keyword evidence="2" id="KW-0067">ATP-binding</keyword>
<dbReference type="Proteomes" id="UP001239782">
    <property type="component" value="Chromosome"/>
</dbReference>
<protein>
    <submittedName>
        <fullName evidence="5">MoxR family ATPase</fullName>
    </submittedName>
</protein>
<dbReference type="FunFam" id="3.40.50.300:FF:000640">
    <property type="entry name" value="MoxR family ATPase"/>
    <property type="match status" value="1"/>
</dbReference>
<name>A0AA51X5E3_9GAMM</name>
<dbReference type="AlphaFoldDB" id="A0AA51X5E3"/>
<dbReference type="Pfam" id="PF17863">
    <property type="entry name" value="AAA_lid_2"/>
    <property type="match status" value="1"/>
</dbReference>
<dbReference type="RefSeq" id="WP_309200976.1">
    <property type="nucleotide sequence ID" value="NZ_CP133548.1"/>
</dbReference>
<gene>
    <name evidence="5" type="ORF">Q9312_11405</name>
</gene>